<sequence>MTDPAQILAAAHHVLLHNWPSTDVPHTLARAGFAVTVFGGPAPDDVSETELVDGEIVDRRTGVRPESADILYVYPWPGFELERDLPGVARTARELGAGTLWFQSALAADGSQDDHGTWVPEDEAARIDEIADAEGLAVVPEAYIADVARGLAPGQG</sequence>
<accession>A0A291GSX6</accession>
<dbReference type="KEGG" id="bgg:CFK41_00135"/>
<keyword evidence="2" id="KW-1185">Reference proteome</keyword>
<organism evidence="1 2">
    <name type="scientific">Brachybacterium ginsengisoli</name>
    <dbReference type="NCBI Taxonomy" id="1331682"/>
    <lineage>
        <taxon>Bacteria</taxon>
        <taxon>Bacillati</taxon>
        <taxon>Actinomycetota</taxon>
        <taxon>Actinomycetes</taxon>
        <taxon>Micrococcales</taxon>
        <taxon>Dermabacteraceae</taxon>
        <taxon>Brachybacterium</taxon>
    </lineage>
</organism>
<dbReference type="OrthoDB" id="9804695at2"/>
<proteinExistence type="predicted"/>
<reference evidence="1 2" key="1">
    <citation type="journal article" date="2014" name="Int. J. Syst. Evol. Microbiol.">
        <title>Brachybacterium ginsengisoli sp. nov., isolated from soil of a ginseng field.</title>
        <authorList>
            <person name="Hoang V.A."/>
            <person name="Kim Y.J."/>
            <person name="Nguyen N.L."/>
            <person name="Yang D.C."/>
        </authorList>
    </citation>
    <scope>NUCLEOTIDE SEQUENCE [LARGE SCALE GENOMIC DNA]</scope>
    <source>
        <strain evidence="1 2">DCY80</strain>
    </source>
</reference>
<dbReference type="EMBL" id="CP023564">
    <property type="protein sequence ID" value="ATG53359.1"/>
    <property type="molecule type" value="Genomic_DNA"/>
</dbReference>
<dbReference type="RefSeq" id="WP_096797838.1">
    <property type="nucleotide sequence ID" value="NZ_CP023564.1"/>
</dbReference>
<gene>
    <name evidence="1" type="ORF">CFK41_00135</name>
</gene>
<evidence type="ECO:0000313" key="2">
    <source>
        <dbReference type="Proteomes" id="UP000217889"/>
    </source>
</evidence>
<evidence type="ECO:0000313" key="1">
    <source>
        <dbReference type="EMBL" id="ATG53359.1"/>
    </source>
</evidence>
<protein>
    <submittedName>
        <fullName evidence="1">Uncharacterized protein</fullName>
    </submittedName>
</protein>
<name>A0A291GSX6_9MICO</name>
<dbReference type="Proteomes" id="UP000217889">
    <property type="component" value="Chromosome"/>
</dbReference>
<dbReference type="AlphaFoldDB" id="A0A291GSX6"/>